<protein>
    <recommendedName>
        <fullName evidence="3">Dynactin subunit 3</fullName>
    </recommendedName>
</protein>
<dbReference type="Proteomes" id="UP001642540">
    <property type="component" value="Unassembled WGS sequence"/>
</dbReference>
<evidence type="ECO:0000313" key="1">
    <source>
        <dbReference type="EMBL" id="CAL8107928.1"/>
    </source>
</evidence>
<evidence type="ECO:0000313" key="2">
    <source>
        <dbReference type="Proteomes" id="UP001642540"/>
    </source>
</evidence>
<keyword evidence="2" id="KW-1185">Reference proteome</keyword>
<evidence type="ECO:0008006" key="3">
    <source>
        <dbReference type="Google" id="ProtNLM"/>
    </source>
</evidence>
<comment type="caution">
    <text evidence="1">The sequence shown here is derived from an EMBL/GenBank/DDBJ whole genome shotgun (WGS) entry which is preliminary data.</text>
</comment>
<organism evidence="1 2">
    <name type="scientific">Orchesella dallaii</name>
    <dbReference type="NCBI Taxonomy" id="48710"/>
    <lineage>
        <taxon>Eukaryota</taxon>
        <taxon>Metazoa</taxon>
        <taxon>Ecdysozoa</taxon>
        <taxon>Arthropoda</taxon>
        <taxon>Hexapoda</taxon>
        <taxon>Collembola</taxon>
        <taxon>Entomobryomorpha</taxon>
        <taxon>Entomobryoidea</taxon>
        <taxon>Orchesellidae</taxon>
        <taxon>Orchesellinae</taxon>
        <taxon>Orchesella</taxon>
    </lineage>
</organism>
<accession>A0ABP1QLN3</accession>
<dbReference type="EMBL" id="CAXLJM020000039">
    <property type="protein sequence ID" value="CAL8107928.1"/>
    <property type="molecule type" value="Genomic_DNA"/>
</dbReference>
<proteinExistence type="predicted"/>
<gene>
    <name evidence="1" type="ORF">ODALV1_LOCUS12815</name>
</gene>
<sequence length="202" mass="23383">MTPLENKQQDIRKILKEKLESLRNEDNPNLNELQVPISCMELIDVANSVLDLENEINEEALNFRMKLCTFIQFQIRALERMMLIPLEQRDPQPYLATMEKFQTLNLAFCSIETKIDEAMEAKDSQWDEIESLMEPGGLARILTWANEDPNGMEEQMKNTKAKIDGVHDIFKGVKEELDLIKDGINSGLDEIIQEIQLQFIEL</sequence>
<reference evidence="1 2" key="1">
    <citation type="submission" date="2024-08" db="EMBL/GenBank/DDBJ databases">
        <authorList>
            <person name="Cucini C."/>
            <person name="Frati F."/>
        </authorList>
    </citation>
    <scope>NUCLEOTIDE SEQUENCE [LARGE SCALE GENOMIC DNA]</scope>
</reference>
<name>A0ABP1QLN3_9HEXA</name>